<dbReference type="RefSeq" id="WP_354548335.1">
    <property type="nucleotide sequence ID" value="NZ_JBEPSM010000001.1"/>
</dbReference>
<dbReference type="PANTHER" id="PTHR36113:SF6">
    <property type="entry name" value="FOSFOMYCIN RESISTANCE PROTEIN FOSX"/>
    <property type="match status" value="1"/>
</dbReference>
<evidence type="ECO:0000256" key="1">
    <source>
        <dbReference type="ARBA" id="ARBA00022723"/>
    </source>
</evidence>
<dbReference type="PROSITE" id="PS51819">
    <property type="entry name" value="VOC"/>
    <property type="match status" value="1"/>
</dbReference>
<gene>
    <name evidence="3" type="ORF">ABIE08_000397</name>
</gene>
<dbReference type="PANTHER" id="PTHR36113">
    <property type="entry name" value="LYASE, PUTATIVE-RELATED-RELATED"/>
    <property type="match status" value="1"/>
</dbReference>
<dbReference type="InterPro" id="IPR004360">
    <property type="entry name" value="Glyas_Fos-R_dOase_dom"/>
</dbReference>
<dbReference type="Gene3D" id="3.10.180.10">
    <property type="entry name" value="2,3-Dihydroxybiphenyl 1,2-Dioxygenase, domain 1"/>
    <property type="match status" value="1"/>
</dbReference>
<dbReference type="InterPro" id="IPR051332">
    <property type="entry name" value="Fosfomycin_Res_Enzymes"/>
</dbReference>
<reference evidence="3 4" key="1">
    <citation type="submission" date="2024-06" db="EMBL/GenBank/DDBJ databases">
        <title>Sorghum-associated microbial communities from plants grown in Nebraska, USA.</title>
        <authorList>
            <person name="Schachtman D."/>
        </authorList>
    </citation>
    <scope>NUCLEOTIDE SEQUENCE [LARGE SCALE GENOMIC DNA]</scope>
    <source>
        <strain evidence="3 4">3207</strain>
    </source>
</reference>
<dbReference type="InterPro" id="IPR037523">
    <property type="entry name" value="VOC_core"/>
</dbReference>
<dbReference type="SUPFAM" id="SSF54593">
    <property type="entry name" value="Glyoxalase/Bleomycin resistance protein/Dihydroxybiphenyl dioxygenase"/>
    <property type="match status" value="1"/>
</dbReference>
<evidence type="ECO:0000259" key="2">
    <source>
        <dbReference type="PROSITE" id="PS51819"/>
    </source>
</evidence>
<organism evidence="3 4">
    <name type="scientific">Kaistia defluvii</name>
    <dbReference type="NCBI Taxonomy" id="410841"/>
    <lineage>
        <taxon>Bacteria</taxon>
        <taxon>Pseudomonadati</taxon>
        <taxon>Pseudomonadota</taxon>
        <taxon>Alphaproteobacteria</taxon>
        <taxon>Hyphomicrobiales</taxon>
        <taxon>Kaistiaceae</taxon>
        <taxon>Kaistia</taxon>
    </lineage>
</organism>
<comment type="caution">
    <text evidence="3">The sequence shown here is derived from an EMBL/GenBank/DDBJ whole genome shotgun (WGS) entry which is preliminary data.</text>
</comment>
<accession>A0ABV2QTY7</accession>
<dbReference type="InterPro" id="IPR029068">
    <property type="entry name" value="Glyas_Bleomycin-R_OHBP_Dase"/>
</dbReference>
<protein>
    <submittedName>
        <fullName evidence="3">Catechol 2,3-dioxygenase-like lactoylglutathione lyase family enzyme</fullName>
    </submittedName>
</protein>
<sequence>MVQVVGIDHLVIRVSDFERSKAFYDRLFTFLGFEVLGEYGDAIGWTNGKTRFWIGEADEEGKKHPHRIGNIGFHHYAFELRSRKDVDDLEAFLKRENVPIVDPAAEYYEDYYAVFFLDPDGLKLEGMKYGERGSADGDG</sequence>
<keyword evidence="1" id="KW-0479">Metal-binding</keyword>
<feature type="domain" description="VOC" evidence="2">
    <location>
        <begin position="6"/>
        <end position="129"/>
    </location>
</feature>
<proteinExistence type="predicted"/>
<name>A0ABV2QTY7_9HYPH</name>
<evidence type="ECO:0000313" key="3">
    <source>
        <dbReference type="EMBL" id="MET4632484.1"/>
    </source>
</evidence>
<dbReference type="Pfam" id="PF00903">
    <property type="entry name" value="Glyoxalase"/>
    <property type="match status" value="1"/>
</dbReference>
<evidence type="ECO:0000313" key="4">
    <source>
        <dbReference type="Proteomes" id="UP001549321"/>
    </source>
</evidence>
<dbReference type="Proteomes" id="UP001549321">
    <property type="component" value="Unassembled WGS sequence"/>
</dbReference>
<keyword evidence="4" id="KW-1185">Reference proteome</keyword>
<dbReference type="EMBL" id="JBEPSM010000001">
    <property type="protein sequence ID" value="MET4632484.1"/>
    <property type="molecule type" value="Genomic_DNA"/>
</dbReference>